<dbReference type="InterPro" id="IPR003137">
    <property type="entry name" value="PA_domain"/>
</dbReference>
<evidence type="ECO:0000313" key="5">
    <source>
        <dbReference type="Proteomes" id="UP001652700"/>
    </source>
</evidence>
<dbReference type="FunCoup" id="A0A6P7H0B1">
    <property type="interactions" value="69"/>
</dbReference>
<dbReference type="SUPFAM" id="SSF52025">
    <property type="entry name" value="PA domain"/>
    <property type="match status" value="1"/>
</dbReference>
<keyword evidence="5" id="KW-1185">Reference proteome</keyword>
<reference evidence="6" key="1">
    <citation type="submission" date="2025-04" db="UniProtKB">
        <authorList>
            <consortium name="RefSeq"/>
        </authorList>
    </citation>
    <scope>IDENTIFICATION</scope>
    <source>
        <tissue evidence="6">Whole insect</tissue>
    </source>
</reference>
<dbReference type="Gene3D" id="3.50.30.30">
    <property type="match status" value="1"/>
</dbReference>
<keyword evidence="1" id="KW-0732">Signal</keyword>
<evidence type="ECO:0000256" key="1">
    <source>
        <dbReference type="ARBA" id="ARBA00022729"/>
    </source>
</evidence>
<dbReference type="PANTHER" id="PTHR22702">
    <property type="entry name" value="PROTEASE-ASSOCIATED DOMAIN-CONTAINING PROTEIN"/>
    <property type="match status" value="1"/>
</dbReference>
<sequence length="207" mass="23371">MNVPKYFQYLVVKLVHFCSYIILINCGANNLHHMDGTSSADLINGYVFFEIVDPVQLEYTYRLRPALDFGAPFNASFHIKNVPLVPVLPKNGCKPPDNFDDIEGNVALIERGDCSFKKKTYFAERAGARAVIISDVVNPNQEFFIEMVDDTSVEDVHIPAGYLLGKNGLMILKTLEKLNRNYAIINLPVNLTFTLISDMNQPPWLGW</sequence>
<dbReference type="GeneID" id="114342870"/>
<dbReference type="Proteomes" id="UP001652700">
    <property type="component" value="Unplaced"/>
</dbReference>
<reference evidence="4" key="2">
    <citation type="submission" date="2025-05" db="UniProtKB">
        <authorList>
            <consortium name="EnsemblMetazoa"/>
        </authorList>
    </citation>
    <scope>IDENTIFICATION</scope>
</reference>
<evidence type="ECO:0000313" key="6">
    <source>
        <dbReference type="RefSeq" id="XP_028149475.1"/>
    </source>
</evidence>
<accession>A0A6P7H0B1</accession>
<gene>
    <name evidence="6" type="primary">LOC114342870</name>
</gene>
<dbReference type="OrthoDB" id="206201at2759"/>
<dbReference type="EnsemblMetazoa" id="XM_028293674.2">
    <property type="protein sequence ID" value="XP_028149475.1"/>
    <property type="gene ID" value="LOC114342870"/>
</dbReference>
<organism evidence="6">
    <name type="scientific">Diabrotica virgifera virgifera</name>
    <name type="common">western corn rootworm</name>
    <dbReference type="NCBI Taxonomy" id="50390"/>
    <lineage>
        <taxon>Eukaryota</taxon>
        <taxon>Metazoa</taxon>
        <taxon>Ecdysozoa</taxon>
        <taxon>Arthropoda</taxon>
        <taxon>Hexapoda</taxon>
        <taxon>Insecta</taxon>
        <taxon>Pterygota</taxon>
        <taxon>Neoptera</taxon>
        <taxon>Endopterygota</taxon>
        <taxon>Coleoptera</taxon>
        <taxon>Polyphaga</taxon>
        <taxon>Cucujiformia</taxon>
        <taxon>Chrysomeloidea</taxon>
        <taxon>Chrysomelidae</taxon>
        <taxon>Galerucinae</taxon>
        <taxon>Diabroticina</taxon>
        <taxon>Diabroticites</taxon>
        <taxon>Diabrotica</taxon>
    </lineage>
</organism>
<name>A0A6P7H0B1_DIAVI</name>
<proteinExistence type="predicted"/>
<dbReference type="Pfam" id="PF02225">
    <property type="entry name" value="PA"/>
    <property type="match status" value="1"/>
</dbReference>
<dbReference type="KEGG" id="dvv:114342870"/>
<feature type="domain" description="PA" evidence="3">
    <location>
        <begin position="82"/>
        <end position="169"/>
    </location>
</feature>
<dbReference type="PANTHER" id="PTHR22702:SF1">
    <property type="entry name" value="PROTEASE-ASSOCIATED DOMAIN-CONTAINING PROTEIN 1"/>
    <property type="match status" value="1"/>
</dbReference>
<dbReference type="RefSeq" id="XP_028149475.1">
    <property type="nucleotide sequence ID" value="XM_028293674.1"/>
</dbReference>
<evidence type="ECO:0000256" key="2">
    <source>
        <dbReference type="ARBA" id="ARBA00023180"/>
    </source>
</evidence>
<dbReference type="InParanoid" id="A0A6P7H0B1"/>
<evidence type="ECO:0000259" key="3">
    <source>
        <dbReference type="Pfam" id="PF02225"/>
    </source>
</evidence>
<evidence type="ECO:0000313" key="4">
    <source>
        <dbReference type="EnsemblMetazoa" id="XP_028149475.1"/>
    </source>
</evidence>
<keyword evidence="2" id="KW-0325">Glycoprotein</keyword>
<dbReference type="InterPro" id="IPR046450">
    <property type="entry name" value="PA_dom_sf"/>
</dbReference>
<protein>
    <submittedName>
        <fullName evidence="6">PRADC1-like protein isoform X1</fullName>
    </submittedName>
</protein>
<dbReference type="AlphaFoldDB" id="A0A6P7H0B1"/>